<dbReference type="EMBL" id="JAABOA010003835">
    <property type="protein sequence ID" value="KAF9578272.1"/>
    <property type="molecule type" value="Genomic_DNA"/>
</dbReference>
<dbReference type="Proteomes" id="UP000780801">
    <property type="component" value="Unassembled WGS sequence"/>
</dbReference>
<keyword evidence="3" id="KW-1185">Reference proteome</keyword>
<proteinExistence type="predicted"/>
<feature type="region of interest" description="Disordered" evidence="1">
    <location>
        <begin position="14"/>
        <end position="98"/>
    </location>
</feature>
<comment type="caution">
    <text evidence="2">The sequence shown here is derived from an EMBL/GenBank/DDBJ whole genome shotgun (WGS) entry which is preliminary data.</text>
</comment>
<evidence type="ECO:0000313" key="3">
    <source>
        <dbReference type="Proteomes" id="UP000780801"/>
    </source>
</evidence>
<organism evidence="2 3">
    <name type="scientific">Lunasporangiospora selenospora</name>
    <dbReference type="NCBI Taxonomy" id="979761"/>
    <lineage>
        <taxon>Eukaryota</taxon>
        <taxon>Fungi</taxon>
        <taxon>Fungi incertae sedis</taxon>
        <taxon>Mucoromycota</taxon>
        <taxon>Mortierellomycotina</taxon>
        <taxon>Mortierellomycetes</taxon>
        <taxon>Mortierellales</taxon>
        <taxon>Mortierellaceae</taxon>
        <taxon>Lunasporangiospora</taxon>
    </lineage>
</organism>
<feature type="compositionally biased region" description="Polar residues" evidence="1">
    <location>
        <begin position="51"/>
        <end position="63"/>
    </location>
</feature>
<dbReference type="InterPro" id="IPR007175">
    <property type="entry name" value="Rpr2/Snm1/Rpp21"/>
</dbReference>
<reference evidence="2" key="1">
    <citation type="journal article" date="2020" name="Fungal Divers.">
        <title>Resolving the Mortierellaceae phylogeny through synthesis of multi-gene phylogenetics and phylogenomics.</title>
        <authorList>
            <person name="Vandepol N."/>
            <person name="Liber J."/>
            <person name="Desiro A."/>
            <person name="Na H."/>
            <person name="Kennedy M."/>
            <person name="Barry K."/>
            <person name="Grigoriev I.V."/>
            <person name="Miller A.N."/>
            <person name="O'Donnell K."/>
            <person name="Stajich J.E."/>
            <person name="Bonito G."/>
        </authorList>
    </citation>
    <scope>NUCLEOTIDE SEQUENCE</scope>
    <source>
        <strain evidence="2">KOD1015</strain>
    </source>
</reference>
<feature type="compositionally biased region" description="Low complexity" evidence="1">
    <location>
        <begin position="162"/>
        <end position="177"/>
    </location>
</feature>
<sequence length="238" mass="26339">MNFLYQAATFMATLSVPPPAPVKGKGGKVNSSDKEKNLSNPHGMHGKDESAQPSSSSEPTNECTGGPSDMVVDKVAPADHVDQGLLTPSERPPQRLSRRKRKAIFQKYKLELAAQQISPDPSHHRLLTRQVKQRRMKRMVQGDQTHDLPNSRPCISHEKDQQQQQQQHSSDVQSSDDQYALSGAARFFASTMREIGRKNVVRIGPSIKQTVCQRCEAVLIPAISCEVRVGGMHKPQAN</sequence>
<evidence type="ECO:0000313" key="2">
    <source>
        <dbReference type="EMBL" id="KAF9578272.1"/>
    </source>
</evidence>
<feature type="region of interest" description="Disordered" evidence="1">
    <location>
        <begin position="130"/>
        <end position="177"/>
    </location>
</feature>
<accession>A0A9P6FMQ0</accession>
<gene>
    <name evidence="2" type="ORF">BGW38_006023</name>
</gene>
<protein>
    <submittedName>
        <fullName evidence="2">Uncharacterized protein</fullName>
    </submittedName>
</protein>
<dbReference type="Pfam" id="PF04032">
    <property type="entry name" value="Rpr2"/>
    <property type="match status" value="1"/>
</dbReference>
<dbReference type="OrthoDB" id="128536at2759"/>
<dbReference type="GO" id="GO:0006396">
    <property type="term" value="P:RNA processing"/>
    <property type="evidence" value="ECO:0007669"/>
    <property type="project" value="InterPro"/>
</dbReference>
<evidence type="ECO:0000256" key="1">
    <source>
        <dbReference type="SAM" id="MobiDB-lite"/>
    </source>
</evidence>
<dbReference type="AlphaFoldDB" id="A0A9P6FMQ0"/>
<name>A0A9P6FMQ0_9FUNG</name>